<organism evidence="1 2">
    <name type="scientific">Panagrolaimus sp. ES5</name>
    <dbReference type="NCBI Taxonomy" id="591445"/>
    <lineage>
        <taxon>Eukaryota</taxon>
        <taxon>Metazoa</taxon>
        <taxon>Ecdysozoa</taxon>
        <taxon>Nematoda</taxon>
        <taxon>Chromadorea</taxon>
        <taxon>Rhabditida</taxon>
        <taxon>Tylenchina</taxon>
        <taxon>Panagrolaimomorpha</taxon>
        <taxon>Panagrolaimoidea</taxon>
        <taxon>Panagrolaimidae</taxon>
        <taxon>Panagrolaimus</taxon>
    </lineage>
</organism>
<evidence type="ECO:0000313" key="1">
    <source>
        <dbReference type="Proteomes" id="UP000887579"/>
    </source>
</evidence>
<protein>
    <submittedName>
        <fullName evidence="2">Uncharacterized protein</fullName>
    </submittedName>
</protein>
<name>A0AC34G482_9BILA</name>
<proteinExistence type="predicted"/>
<accession>A0AC34G482</accession>
<dbReference type="Proteomes" id="UP000887579">
    <property type="component" value="Unplaced"/>
</dbReference>
<dbReference type="WBParaSite" id="ES5_v2.g24298.t1">
    <property type="protein sequence ID" value="ES5_v2.g24298.t1"/>
    <property type="gene ID" value="ES5_v2.g24298"/>
</dbReference>
<evidence type="ECO:0000313" key="2">
    <source>
        <dbReference type="WBParaSite" id="ES5_v2.g24298.t1"/>
    </source>
</evidence>
<reference evidence="2" key="1">
    <citation type="submission" date="2022-11" db="UniProtKB">
        <authorList>
            <consortium name="WormBaseParasite"/>
        </authorList>
    </citation>
    <scope>IDENTIFICATION</scope>
</reference>
<sequence>MDPDTNGFTLPYIPTTPTPTTTTPTCIPPPNAAALFIETGVVLSDTIDDIQANPV</sequence>